<dbReference type="AlphaFoldDB" id="A0A433P5T0"/>
<dbReference type="Proteomes" id="UP000274822">
    <property type="component" value="Unassembled WGS sequence"/>
</dbReference>
<dbReference type="EMBL" id="RBNJ01032088">
    <property type="protein sequence ID" value="RUS12893.1"/>
    <property type="molecule type" value="Genomic_DNA"/>
</dbReference>
<gene>
    <name evidence="1" type="ORF">BC938DRAFT_478321</name>
</gene>
<protein>
    <submittedName>
        <fullName evidence="1">Uncharacterized protein</fullName>
    </submittedName>
</protein>
<evidence type="ECO:0000313" key="2">
    <source>
        <dbReference type="Proteomes" id="UP000274822"/>
    </source>
</evidence>
<sequence>SNKEAPESKNRKLTGRAKQPDAIINNTDQLSWGSSRGHGEAKVQEEMNNLYNLCADLVRVAIFNKDAIDFYNMHCMLGFQVVGQHISFYLTTLLYDGLYVMTEIGHLNMPVSLEQLPAFLTSLDTLLIVSNAYWANCVQSSSTVEMEPNKRSTLATPNFKELIAKNRDRHRSCQLRF</sequence>
<reference evidence="1 2" key="1">
    <citation type="journal article" date="2018" name="New Phytol.">
        <title>Phylogenomics of Endogonaceae and evolution of mycorrhizas within Mucoromycota.</title>
        <authorList>
            <person name="Chang Y."/>
            <person name="Desiro A."/>
            <person name="Na H."/>
            <person name="Sandor L."/>
            <person name="Lipzen A."/>
            <person name="Clum A."/>
            <person name="Barry K."/>
            <person name="Grigoriev I.V."/>
            <person name="Martin F.M."/>
            <person name="Stajich J.E."/>
            <person name="Smith M.E."/>
            <person name="Bonito G."/>
            <person name="Spatafora J.W."/>
        </authorList>
    </citation>
    <scope>NUCLEOTIDE SEQUENCE [LARGE SCALE GENOMIC DNA]</scope>
    <source>
        <strain evidence="1 2">AD002</strain>
    </source>
</reference>
<name>A0A433P5T0_9FUNG</name>
<comment type="caution">
    <text evidence="1">The sequence shown here is derived from an EMBL/GenBank/DDBJ whole genome shotgun (WGS) entry which is preliminary data.</text>
</comment>
<evidence type="ECO:0000313" key="1">
    <source>
        <dbReference type="EMBL" id="RUS12893.1"/>
    </source>
</evidence>
<organism evidence="1 2">
    <name type="scientific">Jimgerdemannia flammicorona</name>
    <dbReference type="NCBI Taxonomy" id="994334"/>
    <lineage>
        <taxon>Eukaryota</taxon>
        <taxon>Fungi</taxon>
        <taxon>Fungi incertae sedis</taxon>
        <taxon>Mucoromycota</taxon>
        <taxon>Mucoromycotina</taxon>
        <taxon>Endogonomycetes</taxon>
        <taxon>Endogonales</taxon>
        <taxon>Endogonaceae</taxon>
        <taxon>Jimgerdemannia</taxon>
    </lineage>
</organism>
<accession>A0A433P5T0</accession>
<keyword evidence="2" id="KW-1185">Reference proteome</keyword>
<feature type="non-terminal residue" evidence="1">
    <location>
        <position position="1"/>
    </location>
</feature>
<proteinExistence type="predicted"/>